<evidence type="ECO:0000256" key="1">
    <source>
        <dbReference type="ARBA" id="ARBA00022676"/>
    </source>
</evidence>
<reference evidence="5" key="1">
    <citation type="submission" date="2021-04" db="EMBL/GenBank/DDBJ databases">
        <title>Genome based classification of Actinospica acidithermotolerans sp. nov., an actinobacterium isolated from an Indonesian hot spring.</title>
        <authorList>
            <person name="Kusuma A.B."/>
            <person name="Putra K.E."/>
            <person name="Nafisah S."/>
            <person name="Loh J."/>
            <person name="Nouioui I."/>
            <person name="Goodfellow M."/>
        </authorList>
    </citation>
    <scope>NUCLEOTIDE SEQUENCE</scope>
    <source>
        <strain evidence="5">MGRD01-02</strain>
    </source>
</reference>
<dbReference type="RefSeq" id="WP_212518353.1">
    <property type="nucleotide sequence ID" value="NZ_JAGSOH010000030.1"/>
</dbReference>
<dbReference type="Gene3D" id="3.40.50.2000">
    <property type="entry name" value="Glycogen Phosphorylase B"/>
    <property type="match status" value="2"/>
</dbReference>
<keyword evidence="6" id="KW-1185">Reference proteome</keyword>
<dbReference type="GO" id="GO:0016757">
    <property type="term" value="F:glycosyltransferase activity"/>
    <property type="evidence" value="ECO:0007669"/>
    <property type="project" value="UniProtKB-KW"/>
</dbReference>
<proteinExistence type="predicted"/>
<feature type="domain" description="Glycosyl transferase family 1" evidence="3">
    <location>
        <begin position="185"/>
        <end position="328"/>
    </location>
</feature>
<protein>
    <submittedName>
        <fullName evidence="5">MSMEG_0565 family glycosyltransferase</fullName>
    </submittedName>
</protein>
<dbReference type="CDD" id="cd03801">
    <property type="entry name" value="GT4_PimA-like"/>
    <property type="match status" value="1"/>
</dbReference>
<dbReference type="EMBL" id="JAGSOH010000030">
    <property type="protein sequence ID" value="MBR7827206.1"/>
    <property type="molecule type" value="Genomic_DNA"/>
</dbReference>
<dbReference type="Proteomes" id="UP000676325">
    <property type="component" value="Unassembled WGS sequence"/>
</dbReference>
<dbReference type="PANTHER" id="PTHR46401:SF2">
    <property type="entry name" value="GLYCOSYLTRANSFERASE WBBK-RELATED"/>
    <property type="match status" value="1"/>
</dbReference>
<gene>
    <name evidence="5" type="ORF">KDK95_12885</name>
</gene>
<dbReference type="SUPFAM" id="SSF53756">
    <property type="entry name" value="UDP-Glycosyltransferase/glycogen phosphorylase"/>
    <property type="match status" value="1"/>
</dbReference>
<dbReference type="InterPro" id="IPR001296">
    <property type="entry name" value="Glyco_trans_1"/>
</dbReference>
<evidence type="ECO:0000259" key="4">
    <source>
        <dbReference type="Pfam" id="PF13439"/>
    </source>
</evidence>
<dbReference type="NCBIfam" id="TIGR04047">
    <property type="entry name" value="MSMEG_0565_glyc"/>
    <property type="match status" value="1"/>
</dbReference>
<organism evidence="5 6">
    <name type="scientific">Actinospica acidithermotolerans</name>
    <dbReference type="NCBI Taxonomy" id="2828514"/>
    <lineage>
        <taxon>Bacteria</taxon>
        <taxon>Bacillati</taxon>
        <taxon>Actinomycetota</taxon>
        <taxon>Actinomycetes</taxon>
        <taxon>Catenulisporales</taxon>
        <taxon>Actinospicaceae</taxon>
        <taxon>Actinospica</taxon>
    </lineage>
</organism>
<dbReference type="PANTHER" id="PTHR46401">
    <property type="entry name" value="GLYCOSYLTRANSFERASE WBBK-RELATED"/>
    <property type="match status" value="1"/>
</dbReference>
<dbReference type="Pfam" id="PF00534">
    <property type="entry name" value="Glycos_transf_1"/>
    <property type="match status" value="1"/>
</dbReference>
<feature type="domain" description="Glycosyltransferase subfamily 4-like N-terminal" evidence="4">
    <location>
        <begin position="13"/>
        <end position="170"/>
    </location>
</feature>
<evidence type="ECO:0000256" key="2">
    <source>
        <dbReference type="ARBA" id="ARBA00022679"/>
    </source>
</evidence>
<dbReference type="InterPro" id="IPR023986">
    <property type="entry name" value="GlycosylTfrase_MSMEG0565"/>
</dbReference>
<dbReference type="AlphaFoldDB" id="A0A941E907"/>
<name>A0A941E907_9ACTN</name>
<keyword evidence="1" id="KW-0328">Glycosyltransferase</keyword>
<keyword evidence="2" id="KW-0808">Transferase</keyword>
<sequence>MKIALLSYSTKPRGGVVHTLALAEALAALGEDVTVWSLGRGGDQGFFRPVDPSVQLRVVPFPDGSSDEGVGPRILRSIAVLRRAFESASAEYDIVHAQDCISANAAMPSGPCIRTVHHIDHFTTPELAACHERAIVEPYAHLCVSRAVADELAHGWGIKAEVIPNGVAYDRFAATDPAARAARRAKHGRYILTVGGIEPRKGSLDLLEAYALLRAARPDVSLVIGGGETLFDYRDYRAAWEARARELSVHPIVLGPVPDDELPALVAGADAFAFPSTKEGFGLAAMEALAAGTPLVVRDLPVLREVFADAARFAATVDDFAAELHDALAVEDPTKRDAGRILAARHTWTAAAHRHLDFYRTLADGVGRGSPRYARPADPRSALPTLE</sequence>
<evidence type="ECO:0000313" key="6">
    <source>
        <dbReference type="Proteomes" id="UP000676325"/>
    </source>
</evidence>
<accession>A0A941E907</accession>
<evidence type="ECO:0000259" key="3">
    <source>
        <dbReference type="Pfam" id="PF00534"/>
    </source>
</evidence>
<evidence type="ECO:0000313" key="5">
    <source>
        <dbReference type="EMBL" id="MBR7827206.1"/>
    </source>
</evidence>
<dbReference type="Pfam" id="PF13439">
    <property type="entry name" value="Glyco_transf_4"/>
    <property type="match status" value="1"/>
</dbReference>
<dbReference type="InterPro" id="IPR028098">
    <property type="entry name" value="Glyco_trans_4-like_N"/>
</dbReference>
<comment type="caution">
    <text evidence="5">The sequence shown here is derived from an EMBL/GenBank/DDBJ whole genome shotgun (WGS) entry which is preliminary data.</text>
</comment>